<dbReference type="Gene3D" id="1.10.238.160">
    <property type="match status" value="1"/>
</dbReference>
<organism evidence="1 2">
    <name type="scientific">Thiocapsa rosea</name>
    <dbReference type="NCBI Taxonomy" id="69360"/>
    <lineage>
        <taxon>Bacteria</taxon>
        <taxon>Pseudomonadati</taxon>
        <taxon>Pseudomonadota</taxon>
        <taxon>Gammaproteobacteria</taxon>
        <taxon>Chromatiales</taxon>
        <taxon>Chromatiaceae</taxon>
        <taxon>Thiocapsa</taxon>
    </lineage>
</organism>
<reference evidence="1 2" key="1">
    <citation type="submission" date="2018-10" db="EMBL/GenBank/DDBJ databases">
        <title>Genomic Encyclopedia of Archaeal and Bacterial Type Strains, Phase II (KMG-II): from individual species to whole genera.</title>
        <authorList>
            <person name="Goeker M."/>
        </authorList>
    </citation>
    <scope>NUCLEOTIDE SEQUENCE [LARGE SCALE GENOMIC DNA]</scope>
    <source>
        <strain evidence="1 2">DSM 235</strain>
    </source>
</reference>
<protein>
    <submittedName>
        <fullName evidence="1">AlpA family transcriptional regulator</fullName>
    </submittedName>
</protein>
<dbReference type="OrthoDB" id="8455288at2"/>
<dbReference type="EMBL" id="RBXL01000001">
    <property type="protein sequence ID" value="RKT47204.1"/>
    <property type="molecule type" value="Genomic_DNA"/>
</dbReference>
<dbReference type="InterPro" id="IPR010260">
    <property type="entry name" value="AlpA"/>
</dbReference>
<dbReference type="Proteomes" id="UP000274556">
    <property type="component" value="Unassembled WGS sequence"/>
</dbReference>
<comment type="caution">
    <text evidence="1">The sequence shown here is derived from an EMBL/GenBank/DDBJ whole genome shotgun (WGS) entry which is preliminary data.</text>
</comment>
<keyword evidence="2" id="KW-1185">Reference proteome</keyword>
<sequence>MPTCVLRLRTVLERTGYSRSGLYARIAAGLFPRPIALGARASAWPEHEIDAVIAALIRTIDDEDLRTLVDGLHTQRSTFGLGGDSGAVGGATVASSPRPKSHAVRRAG</sequence>
<gene>
    <name evidence="1" type="ORF">BDD21_4766</name>
</gene>
<evidence type="ECO:0000313" key="1">
    <source>
        <dbReference type="EMBL" id="RKT47204.1"/>
    </source>
</evidence>
<dbReference type="RefSeq" id="WP_120799209.1">
    <property type="nucleotide sequence ID" value="NZ_RBXL01000001.1"/>
</dbReference>
<proteinExistence type="predicted"/>
<accession>A0A495VD52</accession>
<name>A0A495VD52_9GAMM</name>
<dbReference type="AlphaFoldDB" id="A0A495VD52"/>
<evidence type="ECO:0000313" key="2">
    <source>
        <dbReference type="Proteomes" id="UP000274556"/>
    </source>
</evidence>
<dbReference type="Pfam" id="PF05930">
    <property type="entry name" value="Phage_AlpA"/>
    <property type="match status" value="1"/>
</dbReference>